<dbReference type="InterPro" id="IPR000172">
    <property type="entry name" value="GMC_OxRdtase_N"/>
</dbReference>
<evidence type="ECO:0000256" key="1">
    <source>
        <dbReference type="ARBA" id="ARBA00001974"/>
    </source>
</evidence>
<dbReference type="NCBIfam" id="NF002550">
    <property type="entry name" value="PRK02106.1"/>
    <property type="match status" value="1"/>
</dbReference>
<reference evidence="9 10" key="1">
    <citation type="submission" date="2014-11" db="EMBL/GenBank/DDBJ databases">
        <title>Genetic blueprint of the zoonotic pathogen Toxocara canis.</title>
        <authorList>
            <person name="Zhu X.-Q."/>
            <person name="Korhonen P.K."/>
            <person name="Cai H."/>
            <person name="Young N.D."/>
            <person name="Nejsum P."/>
            <person name="von Samson-Himmelstjerna G."/>
            <person name="Boag P.R."/>
            <person name="Tan P."/>
            <person name="Li Q."/>
            <person name="Min J."/>
            <person name="Yang Y."/>
            <person name="Wang X."/>
            <person name="Fang X."/>
            <person name="Hall R.S."/>
            <person name="Hofmann A."/>
            <person name="Sternberg P.W."/>
            <person name="Jex A.R."/>
            <person name="Gasser R.B."/>
        </authorList>
    </citation>
    <scope>NUCLEOTIDE SEQUENCE [LARGE SCALE GENOMIC DNA]</scope>
    <source>
        <strain evidence="9">PN_DK_2014</strain>
    </source>
</reference>
<evidence type="ECO:0000256" key="3">
    <source>
        <dbReference type="ARBA" id="ARBA00022630"/>
    </source>
</evidence>
<evidence type="ECO:0000256" key="5">
    <source>
        <dbReference type="PIRSR" id="PIRSR000137-2"/>
    </source>
</evidence>
<dbReference type="GO" id="GO:0050660">
    <property type="term" value="F:flavin adenine dinucleotide binding"/>
    <property type="evidence" value="ECO:0007669"/>
    <property type="project" value="InterPro"/>
</dbReference>
<gene>
    <name evidence="9" type="primary">Chdh</name>
    <name evidence="9" type="ORF">Tcan_17321</name>
</gene>
<feature type="binding site" evidence="5">
    <location>
        <position position="137"/>
    </location>
    <ligand>
        <name>FAD</name>
        <dbReference type="ChEBI" id="CHEBI:57692"/>
    </ligand>
</feature>
<keyword evidence="3 6" id="KW-0285">Flavoprotein</keyword>
<evidence type="ECO:0000313" key="9">
    <source>
        <dbReference type="EMBL" id="KHN70869.1"/>
    </source>
</evidence>
<feature type="domain" description="Glucose-methanol-choline oxidoreductase N-terminal" evidence="7">
    <location>
        <begin position="131"/>
        <end position="154"/>
    </location>
</feature>
<dbReference type="PROSITE" id="PS00624">
    <property type="entry name" value="GMC_OXRED_2"/>
    <property type="match status" value="1"/>
</dbReference>
<sequence length="615" mass="68432">MKSLTMLRRTGDCHKRCFHACTALCGWTTSYLPGSITPELGEQKPSHIVVGAGTAGCVLANRLSENPSNRVLLLEAGPCDLSWNWMLRMPAAYMYSLRNDKYNWQVLIPLSFNHTSAQKNLNDRVIYWPHGRVWGGTSSINTMVYARGHPLDYDRWDGEGALGWSYKNVLPYFKKSQAHDSCQKNDDVYHGWVGPLRTTRAPCRHPLHRAFTHAAQEVGISKVDSANGFRQEGVSAMDLTISGGERFSSSRAYLWPVVNRPNLYTSSGVTCTRILFHRNKAIGVEFIKRVNFLATDSIDSYSREKVYCEDSVILAAGAINTPQILLASGVGPADHLKAHSIPLILHLPGVGRNLQDHLEIHLQQRCTKPVTLCRRGSLRFAGNTLWDGARWLCSRKGAAASSHRESGAYVRSSSQLTHPDLRFYFIPAALYDDGRKISSKHAFQVSIGLVQPRCRGYLMLADRDPRRPPLINANYLGHPDDLPRLRCAVHLVRELLAQRTFDDFRGVELSPGPMYTDDDQLDEYIRANAISAHQPASTCKMGAASDPNAVVDPSTMQVYGLENLQIADASVMPSIVNGDLTATTIMIAERAADIIQHKTTLAPEFVPVWSPDRSR</sequence>
<dbReference type="InterPro" id="IPR036188">
    <property type="entry name" value="FAD/NAD-bd_sf"/>
</dbReference>
<dbReference type="EMBL" id="JPKZ01022848">
    <property type="protein sequence ID" value="KHN70869.1"/>
    <property type="molecule type" value="Genomic_DNA"/>
</dbReference>
<feature type="binding site" evidence="5">
    <location>
        <position position="133"/>
    </location>
    <ligand>
        <name>FAD</name>
        <dbReference type="ChEBI" id="CHEBI:57692"/>
    </ligand>
</feature>
<evidence type="ECO:0000256" key="6">
    <source>
        <dbReference type="RuleBase" id="RU003968"/>
    </source>
</evidence>
<comment type="cofactor">
    <cofactor evidence="1 5">
        <name>FAD</name>
        <dbReference type="ChEBI" id="CHEBI:57692"/>
    </cofactor>
</comment>
<comment type="similarity">
    <text evidence="2 6">Belongs to the GMC oxidoreductase family.</text>
</comment>
<feature type="binding site" evidence="5">
    <location>
        <begin position="141"/>
        <end position="144"/>
    </location>
    <ligand>
        <name>FAD</name>
        <dbReference type="ChEBI" id="CHEBI:57692"/>
    </ligand>
</feature>
<dbReference type="SUPFAM" id="SSF51905">
    <property type="entry name" value="FAD/NAD(P)-binding domain"/>
    <property type="match status" value="1"/>
</dbReference>
<evidence type="ECO:0000313" key="10">
    <source>
        <dbReference type="Proteomes" id="UP000031036"/>
    </source>
</evidence>
<comment type="caution">
    <text evidence="9">The sequence shown here is derived from an EMBL/GenBank/DDBJ whole genome shotgun (WGS) entry which is preliminary data.</text>
</comment>
<evidence type="ECO:0000256" key="2">
    <source>
        <dbReference type="ARBA" id="ARBA00010790"/>
    </source>
</evidence>
<dbReference type="Pfam" id="PF05199">
    <property type="entry name" value="GMC_oxred_C"/>
    <property type="match status" value="1"/>
</dbReference>
<dbReference type="GO" id="GO:0016614">
    <property type="term" value="F:oxidoreductase activity, acting on CH-OH group of donors"/>
    <property type="evidence" value="ECO:0007669"/>
    <property type="project" value="InterPro"/>
</dbReference>
<keyword evidence="4 5" id="KW-0274">FAD</keyword>
<dbReference type="PROSITE" id="PS00623">
    <property type="entry name" value="GMC_OXRED_1"/>
    <property type="match status" value="1"/>
</dbReference>
<evidence type="ECO:0000256" key="4">
    <source>
        <dbReference type="ARBA" id="ARBA00022827"/>
    </source>
</evidence>
<name>A0A0B2UNM5_TOXCA</name>
<dbReference type="InterPro" id="IPR012132">
    <property type="entry name" value="GMC_OxRdtase"/>
</dbReference>
<dbReference type="AlphaFoldDB" id="A0A0B2UNM5"/>
<feature type="domain" description="Glucose-methanol-choline oxidoreductase N-terminal" evidence="8">
    <location>
        <begin position="317"/>
        <end position="331"/>
    </location>
</feature>
<organism evidence="9 10">
    <name type="scientific">Toxocara canis</name>
    <name type="common">Canine roundworm</name>
    <dbReference type="NCBI Taxonomy" id="6265"/>
    <lineage>
        <taxon>Eukaryota</taxon>
        <taxon>Metazoa</taxon>
        <taxon>Ecdysozoa</taxon>
        <taxon>Nematoda</taxon>
        <taxon>Chromadorea</taxon>
        <taxon>Rhabditida</taxon>
        <taxon>Spirurina</taxon>
        <taxon>Ascaridomorpha</taxon>
        <taxon>Ascaridoidea</taxon>
        <taxon>Toxocaridae</taxon>
        <taxon>Toxocara</taxon>
    </lineage>
</organism>
<dbReference type="PANTHER" id="PTHR11552:SF147">
    <property type="entry name" value="CHOLINE DEHYDROGENASE, MITOCHONDRIAL"/>
    <property type="match status" value="1"/>
</dbReference>
<dbReference type="OrthoDB" id="269227at2759"/>
<proteinExistence type="inferred from homology"/>
<dbReference type="Gene3D" id="3.50.50.60">
    <property type="entry name" value="FAD/NAD(P)-binding domain"/>
    <property type="match status" value="1"/>
</dbReference>
<dbReference type="Pfam" id="PF00732">
    <property type="entry name" value="GMC_oxred_N"/>
    <property type="match status" value="1"/>
</dbReference>
<dbReference type="PIRSF" id="PIRSF000137">
    <property type="entry name" value="Alcohol_oxidase"/>
    <property type="match status" value="1"/>
</dbReference>
<dbReference type="Proteomes" id="UP000031036">
    <property type="component" value="Unassembled WGS sequence"/>
</dbReference>
<protein>
    <submittedName>
        <fullName evidence="9">Choline dehydrogenase, mitochondrial</fullName>
    </submittedName>
</protein>
<evidence type="ECO:0000259" key="7">
    <source>
        <dbReference type="PROSITE" id="PS00623"/>
    </source>
</evidence>
<dbReference type="SUPFAM" id="SSF54373">
    <property type="entry name" value="FAD-linked reductases, C-terminal domain"/>
    <property type="match status" value="1"/>
</dbReference>
<evidence type="ECO:0000259" key="8">
    <source>
        <dbReference type="PROSITE" id="PS00624"/>
    </source>
</evidence>
<dbReference type="PANTHER" id="PTHR11552">
    <property type="entry name" value="GLUCOSE-METHANOL-CHOLINE GMC OXIDOREDUCTASE"/>
    <property type="match status" value="1"/>
</dbReference>
<dbReference type="STRING" id="6265.A0A0B2UNM5"/>
<keyword evidence="10" id="KW-1185">Reference proteome</keyword>
<dbReference type="InterPro" id="IPR007867">
    <property type="entry name" value="GMC_OxRtase_C"/>
</dbReference>
<accession>A0A0B2UNM5</accession>
<dbReference type="Gene3D" id="3.30.410.40">
    <property type="match status" value="1"/>
</dbReference>
<dbReference type="OMA" id="PVPNCKH"/>